<dbReference type="AlphaFoldDB" id="A0A9D1FXR7"/>
<proteinExistence type="predicted"/>
<gene>
    <name evidence="2" type="ORF">IAA84_00725</name>
</gene>
<organism evidence="2 3">
    <name type="scientific">Candidatus Alectryocaccomicrobium excrementavium</name>
    <dbReference type="NCBI Taxonomy" id="2840668"/>
    <lineage>
        <taxon>Bacteria</taxon>
        <taxon>Bacillati</taxon>
        <taxon>Bacillota</taxon>
        <taxon>Clostridia</taxon>
        <taxon>Candidatus Alectryocaccomicrobium</taxon>
    </lineage>
</organism>
<evidence type="ECO:0000259" key="1">
    <source>
        <dbReference type="Pfam" id="PF11823"/>
    </source>
</evidence>
<reference evidence="2" key="1">
    <citation type="submission" date="2020-10" db="EMBL/GenBank/DDBJ databases">
        <authorList>
            <person name="Gilroy R."/>
        </authorList>
    </citation>
    <scope>NUCLEOTIDE SEQUENCE</scope>
    <source>
        <strain evidence="2">13766</strain>
    </source>
</reference>
<accession>A0A9D1FXR7</accession>
<dbReference type="Proteomes" id="UP000824140">
    <property type="component" value="Unassembled WGS sequence"/>
</dbReference>
<protein>
    <submittedName>
        <fullName evidence="2">DUF3343 domain-containing protein</fullName>
    </submittedName>
</protein>
<evidence type="ECO:0000313" key="3">
    <source>
        <dbReference type="Proteomes" id="UP000824140"/>
    </source>
</evidence>
<reference evidence="2" key="2">
    <citation type="journal article" date="2021" name="PeerJ">
        <title>Extensive microbial diversity within the chicken gut microbiome revealed by metagenomics and culture.</title>
        <authorList>
            <person name="Gilroy R."/>
            <person name="Ravi A."/>
            <person name="Getino M."/>
            <person name="Pursley I."/>
            <person name="Horton D.L."/>
            <person name="Alikhan N.F."/>
            <person name="Baker D."/>
            <person name="Gharbi K."/>
            <person name="Hall N."/>
            <person name="Watson M."/>
            <person name="Adriaenssens E.M."/>
            <person name="Foster-Nyarko E."/>
            <person name="Jarju S."/>
            <person name="Secka A."/>
            <person name="Antonio M."/>
            <person name="Oren A."/>
            <person name="Chaudhuri R.R."/>
            <person name="La Ragione R."/>
            <person name="Hildebrand F."/>
            <person name="Pallen M.J."/>
        </authorList>
    </citation>
    <scope>NUCLEOTIDE SEQUENCE</scope>
    <source>
        <strain evidence="2">13766</strain>
    </source>
</reference>
<sequence length="92" mass="10113">MVESYGVAAFRSRQQVLRFEQQLRQEGISNIRIVSTPREIAVGCGLSIQFSLADAPAILQAIRRTRPANLVGVYQVERTGTGKPRLSVLSQG</sequence>
<dbReference type="EMBL" id="DVJN01000013">
    <property type="protein sequence ID" value="HIS91521.1"/>
    <property type="molecule type" value="Genomic_DNA"/>
</dbReference>
<feature type="domain" description="Putative Se/S carrier protein-like" evidence="1">
    <location>
        <begin position="5"/>
        <end position="64"/>
    </location>
</feature>
<dbReference type="InterPro" id="IPR021778">
    <property type="entry name" value="Se/S_carrier-like"/>
</dbReference>
<comment type="caution">
    <text evidence="2">The sequence shown here is derived from an EMBL/GenBank/DDBJ whole genome shotgun (WGS) entry which is preliminary data.</text>
</comment>
<name>A0A9D1FXR7_9FIRM</name>
<evidence type="ECO:0000313" key="2">
    <source>
        <dbReference type="EMBL" id="HIS91521.1"/>
    </source>
</evidence>
<dbReference type="Pfam" id="PF11823">
    <property type="entry name" value="Se_S_carrier"/>
    <property type="match status" value="1"/>
</dbReference>